<dbReference type="SUPFAM" id="SSF57845">
    <property type="entry name" value="B-box zinc-binding domain"/>
    <property type="match status" value="1"/>
</dbReference>
<dbReference type="Gene3D" id="3.30.160.60">
    <property type="entry name" value="Classic Zinc Finger"/>
    <property type="match status" value="1"/>
</dbReference>
<feature type="domain" description="B box-type" evidence="2">
    <location>
        <begin position="8"/>
        <end position="53"/>
    </location>
</feature>
<evidence type="ECO:0000259" key="2">
    <source>
        <dbReference type="PROSITE" id="PS50119"/>
    </source>
</evidence>
<dbReference type="Pfam" id="PF00643">
    <property type="entry name" value="zf-B_box"/>
    <property type="match status" value="1"/>
</dbReference>
<dbReference type="AlphaFoldDB" id="A0A8B8AAH8"/>
<keyword evidence="1" id="KW-0863">Zinc-finger</keyword>
<dbReference type="CDD" id="cd19756">
    <property type="entry name" value="Bbox2"/>
    <property type="match status" value="1"/>
</dbReference>
<keyword evidence="1" id="KW-0862">Zinc</keyword>
<dbReference type="Gene3D" id="2.120.10.30">
    <property type="entry name" value="TolB, C-terminal domain"/>
    <property type="match status" value="1"/>
</dbReference>
<proteinExistence type="predicted"/>
<accession>A0A8B8AAH8</accession>
<evidence type="ECO:0000313" key="3">
    <source>
        <dbReference type="Proteomes" id="UP000694844"/>
    </source>
</evidence>
<dbReference type="SUPFAM" id="SSF101898">
    <property type="entry name" value="NHL repeat"/>
    <property type="match status" value="1"/>
</dbReference>
<gene>
    <name evidence="4" type="primary">LOC111100178</name>
</gene>
<keyword evidence="1" id="KW-0479">Metal-binding</keyword>
<dbReference type="GO" id="GO:0005654">
    <property type="term" value="C:nucleoplasm"/>
    <property type="evidence" value="ECO:0007669"/>
    <property type="project" value="TreeGrafter"/>
</dbReference>
<dbReference type="GO" id="GO:0061630">
    <property type="term" value="F:ubiquitin protein ligase activity"/>
    <property type="evidence" value="ECO:0007669"/>
    <property type="project" value="TreeGrafter"/>
</dbReference>
<sequence length="553" mass="63354">MEAQQNAQDVTRCDLCETAQPQSFCDFCHVNLCRSCVGEHIADEYDKHKIVPFRQRKSTLIYPKCKVHQNKCCDHLCEDCNISICSFCFASKQHNDHTILEITEIYNARKENIQKDREEVANLIIPTYEEISKEFEKQIAYLDRDYESIKLEISEKGEGWHSKIDTIINEMKLEVDEIKNKHRDILQRHLVEVKQTQSIIHQVQIALKHLEKSNDVLPIIQYTSKNTEFRKLPSKPQIAMPKFISTPIDDEKLRCLFGEISPLSTAMEERDFTTKTTTKSVEELLNDAEILDTIETNHENLRCVTFLNEDQIWTSGLTGEIKCLNIGGVLCSTLDTRSGDRPNDIAVDSDRALLYSDEPTKSINKVKNDQTEEIIQLHGWIPFNLCVTSSDDLLVTMYSDDETQSKVVRYTDSTAKQTIHFDDDGQPLYSGNNSIKYICENRNLDICVADCDAGAVVVVNQAGKLRFRYTGHPSPTKNEPFEPYGITTDSQSRILTSDCVNHCIHILDEDGQFIHFIDNCELEKPLGLTVDKNDILFVCEYEKGNVKKIKYSK</sequence>
<organism evidence="3 4">
    <name type="scientific">Crassostrea virginica</name>
    <name type="common">Eastern oyster</name>
    <dbReference type="NCBI Taxonomy" id="6565"/>
    <lineage>
        <taxon>Eukaryota</taxon>
        <taxon>Metazoa</taxon>
        <taxon>Spiralia</taxon>
        <taxon>Lophotrochozoa</taxon>
        <taxon>Mollusca</taxon>
        <taxon>Bivalvia</taxon>
        <taxon>Autobranchia</taxon>
        <taxon>Pteriomorphia</taxon>
        <taxon>Ostreida</taxon>
        <taxon>Ostreoidea</taxon>
        <taxon>Ostreidae</taxon>
        <taxon>Crassostrea</taxon>
    </lineage>
</organism>
<dbReference type="PROSITE" id="PS50119">
    <property type="entry name" value="ZF_BBOX"/>
    <property type="match status" value="2"/>
</dbReference>
<keyword evidence="3" id="KW-1185">Reference proteome</keyword>
<dbReference type="KEGG" id="cvn:111100178"/>
<dbReference type="Proteomes" id="UP000694844">
    <property type="component" value="Chromosome 6"/>
</dbReference>
<evidence type="ECO:0000313" key="4">
    <source>
        <dbReference type="RefSeq" id="XP_022287538.1"/>
    </source>
</evidence>
<dbReference type="PANTHER" id="PTHR25462:SF305">
    <property type="entry name" value="RING-TYPE DOMAIN-CONTAINING PROTEIN"/>
    <property type="match status" value="1"/>
</dbReference>
<dbReference type="PANTHER" id="PTHR25462">
    <property type="entry name" value="BONUS, ISOFORM C-RELATED"/>
    <property type="match status" value="1"/>
</dbReference>
<protein>
    <submittedName>
        <fullName evidence="4">Uncharacterized protein LOC111100178</fullName>
    </submittedName>
</protein>
<feature type="domain" description="B box-type" evidence="2">
    <location>
        <begin position="65"/>
        <end position="102"/>
    </location>
</feature>
<reference evidence="4" key="1">
    <citation type="submission" date="2025-08" db="UniProtKB">
        <authorList>
            <consortium name="RefSeq"/>
        </authorList>
    </citation>
    <scope>IDENTIFICATION</scope>
    <source>
        <tissue evidence="4">Whole sample</tissue>
    </source>
</reference>
<dbReference type="GO" id="GO:0008270">
    <property type="term" value="F:zinc ion binding"/>
    <property type="evidence" value="ECO:0007669"/>
    <property type="project" value="UniProtKB-KW"/>
</dbReference>
<dbReference type="OrthoDB" id="6068722at2759"/>
<dbReference type="GeneID" id="111100178"/>
<evidence type="ECO:0000256" key="1">
    <source>
        <dbReference type="PROSITE-ProRule" id="PRU00024"/>
    </source>
</evidence>
<dbReference type="RefSeq" id="XP_022287538.1">
    <property type="nucleotide sequence ID" value="XM_022431830.1"/>
</dbReference>
<dbReference type="InterPro" id="IPR011042">
    <property type="entry name" value="6-blade_b-propeller_TolB-like"/>
</dbReference>
<dbReference type="InterPro" id="IPR000315">
    <property type="entry name" value="Znf_B-box"/>
</dbReference>
<name>A0A8B8AAH8_CRAVI</name>
<dbReference type="InterPro" id="IPR047153">
    <property type="entry name" value="TRIM45/56/19-like"/>
</dbReference>